<evidence type="ECO:0000259" key="3">
    <source>
        <dbReference type="Pfam" id="PF00149"/>
    </source>
</evidence>
<dbReference type="GO" id="GO:0046872">
    <property type="term" value="F:metal ion binding"/>
    <property type="evidence" value="ECO:0007669"/>
    <property type="project" value="InterPro"/>
</dbReference>
<accession>A0A1H0DV83</accession>
<dbReference type="PANTHER" id="PTHR22953:SF153">
    <property type="entry name" value="PURPLE ACID PHOSPHATASE"/>
    <property type="match status" value="1"/>
</dbReference>
<dbReference type="RefSeq" id="WP_091025310.1">
    <property type="nucleotide sequence ID" value="NZ_BKAE01000013.1"/>
</dbReference>
<sequence length="447" mass="48398">MPSLPSTTRRTVLAGAAASPILWVPPAAAALRPQGVHLAFGADPRHQMAVSWSTPSSVRRPRLEVGPDRGLGQLVDVESRSSKDVRTVYHHARLAHLEPDTTYRYRVSHAGSAPAEGTFRTAPARPRAFRFAAFGDMGVNAAAAAHVALIREQQPDFSFVVGDLCYADSSGGTGAGGDETQDFALWDRWLRQIQPSARSAPWMTTVGNHEMEAGNGELGYAGYLDRFALPRNGVHGSPVTYSFVYGNVGFVALDGNDASYEIARNADYLGAAQDRWLVRRLEAMRARPDLDFIVVGFHNCMYCTNLVHGSDGGHRDRWEGIFDRFGVDLVVNGHNHCYERTHPVRGGEAVAEAPRGAVVDSARGTTYLTAGGAGQAVYPVGGQPLSYVTIEGGVRVPEPTTWSSVTSAQHSIAFLDVTPRDRHGVARMRLVARATDGTVLDRVTLRR</sequence>
<dbReference type="PANTHER" id="PTHR22953">
    <property type="entry name" value="ACID PHOSPHATASE RELATED"/>
    <property type="match status" value="1"/>
</dbReference>
<feature type="domain" description="Calcineurin-like phosphoesterase" evidence="3">
    <location>
        <begin position="129"/>
        <end position="338"/>
    </location>
</feature>
<organism evidence="5 6">
    <name type="scientific">Nocardioides szechwanensis</name>
    <dbReference type="NCBI Taxonomy" id="1005944"/>
    <lineage>
        <taxon>Bacteria</taxon>
        <taxon>Bacillati</taxon>
        <taxon>Actinomycetota</taxon>
        <taxon>Actinomycetes</taxon>
        <taxon>Propionibacteriales</taxon>
        <taxon>Nocardioidaceae</taxon>
        <taxon>Nocardioides</taxon>
    </lineage>
</organism>
<dbReference type="Gene3D" id="3.60.21.10">
    <property type="match status" value="1"/>
</dbReference>
<feature type="chain" id="PRO_5011684466" evidence="2">
    <location>
        <begin position="30"/>
        <end position="447"/>
    </location>
</feature>
<dbReference type="OrthoDB" id="9804511at2"/>
<evidence type="ECO:0000256" key="2">
    <source>
        <dbReference type="SAM" id="SignalP"/>
    </source>
</evidence>
<reference evidence="5 6" key="1">
    <citation type="submission" date="2016-10" db="EMBL/GenBank/DDBJ databases">
        <authorList>
            <person name="de Groot N.N."/>
        </authorList>
    </citation>
    <scope>NUCLEOTIDE SEQUENCE [LARGE SCALE GENOMIC DNA]</scope>
    <source>
        <strain evidence="5 6">CGMCC 1.11147</strain>
    </source>
</reference>
<dbReference type="Pfam" id="PF16656">
    <property type="entry name" value="Pur_ac_phosph_N"/>
    <property type="match status" value="1"/>
</dbReference>
<dbReference type="InterPro" id="IPR008963">
    <property type="entry name" value="Purple_acid_Pase-like_N"/>
</dbReference>
<dbReference type="Proteomes" id="UP000199004">
    <property type="component" value="Unassembled WGS sequence"/>
</dbReference>
<keyword evidence="6" id="KW-1185">Reference proteome</keyword>
<dbReference type="InterPro" id="IPR015914">
    <property type="entry name" value="PAPs_N"/>
</dbReference>
<dbReference type="Pfam" id="PF00149">
    <property type="entry name" value="Metallophos"/>
    <property type="match status" value="1"/>
</dbReference>
<dbReference type="InterPro" id="IPR004843">
    <property type="entry name" value="Calcineurin-like_PHP"/>
</dbReference>
<dbReference type="SUPFAM" id="SSF49363">
    <property type="entry name" value="Purple acid phosphatase, N-terminal domain"/>
    <property type="match status" value="1"/>
</dbReference>
<name>A0A1H0DV83_9ACTN</name>
<evidence type="ECO:0000313" key="6">
    <source>
        <dbReference type="Proteomes" id="UP000199004"/>
    </source>
</evidence>
<evidence type="ECO:0000259" key="4">
    <source>
        <dbReference type="Pfam" id="PF16656"/>
    </source>
</evidence>
<dbReference type="SUPFAM" id="SSF56300">
    <property type="entry name" value="Metallo-dependent phosphatases"/>
    <property type="match status" value="1"/>
</dbReference>
<dbReference type="Gene3D" id="2.60.40.380">
    <property type="entry name" value="Purple acid phosphatase-like, N-terminal"/>
    <property type="match status" value="1"/>
</dbReference>
<dbReference type="STRING" id="1005944.SAMN05192576_2679"/>
<evidence type="ECO:0000313" key="5">
    <source>
        <dbReference type="EMBL" id="SDN74070.1"/>
    </source>
</evidence>
<dbReference type="EMBL" id="FNIC01000004">
    <property type="protein sequence ID" value="SDN74070.1"/>
    <property type="molecule type" value="Genomic_DNA"/>
</dbReference>
<gene>
    <name evidence="5" type="ORF">SAMN05192576_2679</name>
</gene>
<dbReference type="InterPro" id="IPR039331">
    <property type="entry name" value="PAPs-like"/>
</dbReference>
<dbReference type="AlphaFoldDB" id="A0A1H0DV83"/>
<keyword evidence="1 2" id="KW-0732">Signal</keyword>
<dbReference type="GO" id="GO:0003993">
    <property type="term" value="F:acid phosphatase activity"/>
    <property type="evidence" value="ECO:0007669"/>
    <property type="project" value="InterPro"/>
</dbReference>
<evidence type="ECO:0000256" key="1">
    <source>
        <dbReference type="ARBA" id="ARBA00022729"/>
    </source>
</evidence>
<proteinExistence type="predicted"/>
<feature type="signal peptide" evidence="2">
    <location>
        <begin position="1"/>
        <end position="29"/>
    </location>
</feature>
<feature type="domain" description="Purple acid phosphatase N-terminal" evidence="4">
    <location>
        <begin position="33"/>
        <end position="121"/>
    </location>
</feature>
<protein>
    <submittedName>
        <fullName evidence="5">Calcineurin-like phosphoesterase</fullName>
    </submittedName>
</protein>
<dbReference type="InterPro" id="IPR029052">
    <property type="entry name" value="Metallo-depent_PP-like"/>
</dbReference>